<proteinExistence type="inferred from homology"/>
<dbReference type="InterPro" id="IPR042187">
    <property type="entry name" value="Flagellin_C_sub2"/>
</dbReference>
<sequence length="445" mass="45752">MGLRINQNIAAQNAYRNLSITDSQMSKSLEKLSSGFRINRAADDAAGLSISEGLRSQIGGLKVAVRNTQDGVSVAQTAEGSLNEVTSILQRMRDLAVQASNSGATDADAAAAANKEMSQLNAELDRIGSTTAFGKQKLLDGTFGATVKTHFTDAATNSITTDSGKLASLDPTGKIVAPTRTAADGITPVWGFSLTQVAGLSKAPNDTGTTDLTSTPIAVEIPALASDATPQDVAKAVNSALSDALKARGFQGNEITMSVKVDANNATTYSMSGAGDFTVDDTADGILSGAPAVAAGATVNTGGLGIDLTTALDTTGGNKGAFQVGANANQKINIQIGAVDSQNLGTAALDLTSDPDTAITVLDKALQSVSDSRASLGAYQNRFDHTINNLNVAVENLSASESRIRDTDMAQEMVSYTRAQILTQAGTSMLSQANQSAQNVLSLLR</sequence>
<feature type="domain" description="Flagellin N-terminal" evidence="5">
    <location>
        <begin position="5"/>
        <end position="142"/>
    </location>
</feature>
<keyword evidence="3 4" id="KW-0975">Bacterial flagellum</keyword>
<evidence type="ECO:0000313" key="7">
    <source>
        <dbReference type="EMBL" id="MFF5295635.1"/>
    </source>
</evidence>
<keyword evidence="4" id="KW-0964">Secreted</keyword>
<dbReference type="EMBL" id="JBIAZU010000007">
    <property type="protein sequence ID" value="MFF5295635.1"/>
    <property type="molecule type" value="Genomic_DNA"/>
</dbReference>
<dbReference type="Gene3D" id="6.10.10.10">
    <property type="entry name" value="Flagellar export chaperone, C-terminal domain"/>
    <property type="match status" value="1"/>
</dbReference>
<evidence type="ECO:0000259" key="5">
    <source>
        <dbReference type="Pfam" id="PF00669"/>
    </source>
</evidence>
<keyword evidence="7" id="KW-0282">Flagellum</keyword>
<gene>
    <name evidence="7" type="ORF">ACFY35_39915</name>
</gene>
<dbReference type="InterPro" id="IPR046358">
    <property type="entry name" value="Flagellin_C"/>
</dbReference>
<dbReference type="InterPro" id="IPR001492">
    <property type="entry name" value="Flagellin"/>
</dbReference>
<protein>
    <recommendedName>
        <fullName evidence="2 4">Flagellin</fullName>
    </recommendedName>
</protein>
<dbReference type="InterPro" id="IPR001029">
    <property type="entry name" value="Flagellin_N"/>
</dbReference>
<evidence type="ECO:0000256" key="3">
    <source>
        <dbReference type="ARBA" id="ARBA00023143"/>
    </source>
</evidence>
<keyword evidence="8" id="KW-1185">Reference proteome</keyword>
<evidence type="ECO:0000256" key="1">
    <source>
        <dbReference type="ARBA" id="ARBA00005709"/>
    </source>
</evidence>
<comment type="subcellular location">
    <subcellularLocation>
        <location evidence="4">Secreted</location>
    </subcellularLocation>
    <subcellularLocation>
        <location evidence="4">Bacterial flagellum</location>
    </subcellularLocation>
</comment>
<evidence type="ECO:0000259" key="6">
    <source>
        <dbReference type="Pfam" id="PF00700"/>
    </source>
</evidence>
<dbReference type="Pfam" id="PF00669">
    <property type="entry name" value="Flagellin_N"/>
    <property type="match status" value="1"/>
</dbReference>
<dbReference type="SUPFAM" id="SSF64518">
    <property type="entry name" value="Phase 1 flagellin"/>
    <property type="match status" value="1"/>
</dbReference>
<dbReference type="PANTHER" id="PTHR42792:SF2">
    <property type="entry name" value="FLAGELLIN"/>
    <property type="match status" value="1"/>
</dbReference>
<evidence type="ECO:0000256" key="4">
    <source>
        <dbReference type="RuleBase" id="RU362073"/>
    </source>
</evidence>
<keyword evidence="7" id="KW-0966">Cell projection</keyword>
<accession>A0ABW6WT30</accession>
<dbReference type="RefSeq" id="WP_020513017.1">
    <property type="nucleotide sequence ID" value="NZ_JBIAZU010000007.1"/>
</dbReference>
<dbReference type="Pfam" id="PF00700">
    <property type="entry name" value="Flagellin_C"/>
    <property type="match status" value="1"/>
</dbReference>
<comment type="function">
    <text evidence="4">Flagellin is the subunit protein which polymerizes to form the filaments of bacterial flagella.</text>
</comment>
<comment type="caution">
    <text evidence="7">The sequence shown here is derived from an EMBL/GenBank/DDBJ whole genome shotgun (WGS) entry which is preliminary data.</text>
</comment>
<evidence type="ECO:0000256" key="2">
    <source>
        <dbReference type="ARBA" id="ARBA00020110"/>
    </source>
</evidence>
<feature type="domain" description="Flagellin C-terminal" evidence="6">
    <location>
        <begin position="360"/>
        <end position="444"/>
    </location>
</feature>
<reference evidence="7 8" key="1">
    <citation type="submission" date="2024-10" db="EMBL/GenBank/DDBJ databases">
        <title>The Natural Products Discovery Center: Release of the First 8490 Sequenced Strains for Exploring Actinobacteria Biosynthetic Diversity.</title>
        <authorList>
            <person name="Kalkreuter E."/>
            <person name="Kautsar S.A."/>
            <person name="Yang D."/>
            <person name="Bader C.D."/>
            <person name="Teijaro C.N."/>
            <person name="Fluegel L."/>
            <person name="Davis C.M."/>
            <person name="Simpson J.R."/>
            <person name="Lauterbach L."/>
            <person name="Steele A.D."/>
            <person name="Gui C."/>
            <person name="Meng S."/>
            <person name="Li G."/>
            <person name="Viehrig K."/>
            <person name="Ye F."/>
            <person name="Su P."/>
            <person name="Kiefer A.F."/>
            <person name="Nichols A."/>
            <person name="Cepeda A.J."/>
            <person name="Yan W."/>
            <person name="Fan B."/>
            <person name="Jiang Y."/>
            <person name="Adhikari A."/>
            <person name="Zheng C.-J."/>
            <person name="Schuster L."/>
            <person name="Cowan T.M."/>
            <person name="Smanski M.J."/>
            <person name="Chevrette M.G."/>
            <person name="De Carvalho L.P.S."/>
            <person name="Shen B."/>
        </authorList>
    </citation>
    <scope>NUCLEOTIDE SEQUENCE [LARGE SCALE GENOMIC DNA]</scope>
    <source>
        <strain evidence="7 8">NPDC000087</strain>
    </source>
</reference>
<organism evidence="7 8">
    <name type="scientific">Paractinoplanes globisporus</name>
    <dbReference type="NCBI Taxonomy" id="113565"/>
    <lineage>
        <taxon>Bacteria</taxon>
        <taxon>Bacillati</taxon>
        <taxon>Actinomycetota</taxon>
        <taxon>Actinomycetes</taxon>
        <taxon>Micromonosporales</taxon>
        <taxon>Micromonosporaceae</taxon>
        <taxon>Paractinoplanes</taxon>
    </lineage>
</organism>
<dbReference type="PRINTS" id="PR00207">
    <property type="entry name" value="FLAGELLIN"/>
</dbReference>
<dbReference type="PANTHER" id="PTHR42792">
    <property type="entry name" value="FLAGELLIN"/>
    <property type="match status" value="1"/>
</dbReference>
<dbReference type="Gene3D" id="1.20.1330.10">
    <property type="entry name" value="f41 fragment of flagellin, N-terminal domain"/>
    <property type="match status" value="2"/>
</dbReference>
<dbReference type="Proteomes" id="UP001602245">
    <property type="component" value="Unassembled WGS sequence"/>
</dbReference>
<keyword evidence="7" id="KW-0969">Cilium</keyword>
<comment type="similarity">
    <text evidence="1 4">Belongs to the bacterial flagellin family.</text>
</comment>
<name>A0ABW6WT30_9ACTN</name>
<evidence type="ECO:0000313" key="8">
    <source>
        <dbReference type="Proteomes" id="UP001602245"/>
    </source>
</evidence>